<feature type="domain" description="Acyl-CoA dehydrogenase/oxidase C-terminal" evidence="7">
    <location>
        <begin position="239"/>
        <end position="384"/>
    </location>
</feature>
<evidence type="ECO:0000259" key="7">
    <source>
        <dbReference type="Pfam" id="PF00441"/>
    </source>
</evidence>
<proteinExistence type="inferred from homology"/>
<evidence type="ECO:0000259" key="9">
    <source>
        <dbReference type="Pfam" id="PF02771"/>
    </source>
</evidence>
<gene>
    <name evidence="10" type="ORF">FHS23_002305</name>
</gene>
<keyword evidence="3 6" id="KW-0285">Flavoprotein</keyword>
<dbReference type="Gene3D" id="1.20.140.10">
    <property type="entry name" value="Butyryl-CoA Dehydrogenase, subunit A, domain 3"/>
    <property type="match status" value="1"/>
</dbReference>
<evidence type="ECO:0000256" key="4">
    <source>
        <dbReference type="ARBA" id="ARBA00022827"/>
    </source>
</evidence>
<dbReference type="InterPro" id="IPR036250">
    <property type="entry name" value="AcylCo_DH-like_C"/>
</dbReference>
<evidence type="ECO:0000313" key="10">
    <source>
        <dbReference type="EMBL" id="MBB3051282.1"/>
    </source>
</evidence>
<evidence type="ECO:0000259" key="8">
    <source>
        <dbReference type="Pfam" id="PF02770"/>
    </source>
</evidence>
<dbReference type="InterPro" id="IPR046373">
    <property type="entry name" value="Acyl-CoA_Oxase/DH_mid-dom_sf"/>
</dbReference>
<comment type="similarity">
    <text evidence="2 6">Belongs to the acyl-CoA dehydrogenase family.</text>
</comment>
<accession>A0A839S1M0</accession>
<reference evidence="10 11" key="1">
    <citation type="submission" date="2020-08" db="EMBL/GenBank/DDBJ databases">
        <title>Genomic Encyclopedia of Type Strains, Phase III (KMG-III): the genomes of soil and plant-associated and newly described type strains.</title>
        <authorList>
            <person name="Whitman W."/>
        </authorList>
    </citation>
    <scope>NUCLEOTIDE SEQUENCE [LARGE SCALE GENOMIC DNA]</scope>
    <source>
        <strain evidence="10 11">CECT 8577</strain>
    </source>
</reference>
<dbReference type="PIRSF" id="PIRSF016578">
    <property type="entry name" value="HsaA"/>
    <property type="match status" value="1"/>
</dbReference>
<evidence type="ECO:0000256" key="3">
    <source>
        <dbReference type="ARBA" id="ARBA00022630"/>
    </source>
</evidence>
<dbReference type="Proteomes" id="UP000550714">
    <property type="component" value="Unassembled WGS sequence"/>
</dbReference>
<name>A0A839S1M0_9PSEU</name>
<evidence type="ECO:0000256" key="6">
    <source>
        <dbReference type="RuleBase" id="RU362125"/>
    </source>
</evidence>
<dbReference type="InterPro" id="IPR013786">
    <property type="entry name" value="AcylCoA_DH/ox_N"/>
</dbReference>
<feature type="domain" description="Acyl-CoA oxidase/dehydrogenase middle" evidence="8">
    <location>
        <begin position="127"/>
        <end position="224"/>
    </location>
</feature>
<dbReference type="SUPFAM" id="SSF47203">
    <property type="entry name" value="Acyl-CoA dehydrogenase C-terminal domain-like"/>
    <property type="match status" value="1"/>
</dbReference>
<dbReference type="PANTHER" id="PTHR43884">
    <property type="entry name" value="ACYL-COA DEHYDROGENASE"/>
    <property type="match status" value="1"/>
</dbReference>
<dbReference type="Pfam" id="PF02770">
    <property type="entry name" value="Acyl-CoA_dh_M"/>
    <property type="match status" value="1"/>
</dbReference>
<comment type="cofactor">
    <cofactor evidence="1 6">
        <name>FAD</name>
        <dbReference type="ChEBI" id="CHEBI:57692"/>
    </cofactor>
</comment>
<dbReference type="InterPro" id="IPR037069">
    <property type="entry name" value="AcylCoA_DH/ox_N_sf"/>
</dbReference>
<protein>
    <submittedName>
        <fullName evidence="10">Acyl-CoA dehydrogenase</fullName>
        <ecNumber evidence="10">1.3.8.7</ecNumber>
    </submittedName>
</protein>
<dbReference type="InterPro" id="IPR006091">
    <property type="entry name" value="Acyl-CoA_Oxase/DH_mid-dom"/>
</dbReference>
<evidence type="ECO:0000313" key="11">
    <source>
        <dbReference type="Proteomes" id="UP000550714"/>
    </source>
</evidence>
<dbReference type="FunFam" id="2.40.110.10:FF:000002">
    <property type="entry name" value="Acyl-CoA dehydrogenase fadE12"/>
    <property type="match status" value="1"/>
</dbReference>
<keyword evidence="4 6" id="KW-0274">FAD</keyword>
<evidence type="ECO:0000256" key="5">
    <source>
        <dbReference type="ARBA" id="ARBA00023002"/>
    </source>
</evidence>
<keyword evidence="5 6" id="KW-0560">Oxidoreductase</keyword>
<dbReference type="Pfam" id="PF00441">
    <property type="entry name" value="Acyl-CoA_dh_1"/>
    <property type="match status" value="1"/>
</dbReference>
<sequence>MPLQLPRSSWLTEELDDFREMARSFCQKELTPHQDRWIENKQIDREVWTKAGEVGLLCLSVPEEYGGGGGTFAHEAVLYEEQARSGDSAWGVSVHNGIVAHYLLAYASEERKREWLPKLASGEWIGAIAMTEPGTGSDLQGIKTRAVRDGDEYVINGAKTFITNGAMADFVVVACKTDPDPDAGAKGMSLIAVPTSTPGFRRGRVLDKIGMKGQDTAELFFDDVRVPAANLLGDQEGLGFFQLMQQLPQERLLIAVTSVAGMAAAVDQTIAYTHEREAFGRPLSKFQNTKFTLAEAATEVAVSRAFLDQCIERHLKGELDVQGAAMAKLWTTERANRVIDDCVQLFGGYGYMMEYPVARAWADMRISRIFGGTSEIMKDIISRTL</sequence>
<dbReference type="FunFam" id="1.10.540.10:FF:000026">
    <property type="entry name" value="Acyl-CoA dehydrogenase medium chain"/>
    <property type="match status" value="1"/>
</dbReference>
<dbReference type="Pfam" id="PF02771">
    <property type="entry name" value="Acyl-CoA_dh_N"/>
    <property type="match status" value="1"/>
</dbReference>
<dbReference type="Gene3D" id="1.10.540.10">
    <property type="entry name" value="Acyl-CoA dehydrogenase/oxidase, N-terminal domain"/>
    <property type="match status" value="1"/>
</dbReference>
<evidence type="ECO:0000256" key="2">
    <source>
        <dbReference type="ARBA" id="ARBA00009347"/>
    </source>
</evidence>
<evidence type="ECO:0000256" key="1">
    <source>
        <dbReference type="ARBA" id="ARBA00001974"/>
    </source>
</evidence>
<dbReference type="InterPro" id="IPR009100">
    <property type="entry name" value="AcylCoA_DH/oxidase_NM_dom_sf"/>
</dbReference>
<dbReference type="PROSITE" id="PS00073">
    <property type="entry name" value="ACYL_COA_DH_2"/>
    <property type="match status" value="1"/>
</dbReference>
<dbReference type="AlphaFoldDB" id="A0A839S1M0"/>
<dbReference type="RefSeq" id="WP_183652870.1">
    <property type="nucleotide sequence ID" value="NZ_JACHWU010000002.1"/>
</dbReference>
<feature type="domain" description="Acyl-CoA dehydrogenase/oxidase N-terminal" evidence="9">
    <location>
        <begin position="12"/>
        <end position="123"/>
    </location>
</feature>
<dbReference type="FunFam" id="1.20.140.10:FF:000001">
    <property type="entry name" value="Acyl-CoA dehydrogenase"/>
    <property type="match status" value="1"/>
</dbReference>
<dbReference type="InterPro" id="IPR009075">
    <property type="entry name" value="AcylCo_DH/oxidase_C"/>
</dbReference>
<dbReference type="InterPro" id="IPR006089">
    <property type="entry name" value="Acyl-CoA_DH_CS"/>
</dbReference>
<dbReference type="GO" id="GO:0050660">
    <property type="term" value="F:flavin adenine dinucleotide binding"/>
    <property type="evidence" value="ECO:0007669"/>
    <property type="project" value="InterPro"/>
</dbReference>
<organism evidence="10 11">
    <name type="scientific">Prauserella isguenensis</name>
    <dbReference type="NCBI Taxonomy" id="1470180"/>
    <lineage>
        <taxon>Bacteria</taxon>
        <taxon>Bacillati</taxon>
        <taxon>Actinomycetota</taxon>
        <taxon>Actinomycetes</taxon>
        <taxon>Pseudonocardiales</taxon>
        <taxon>Pseudonocardiaceae</taxon>
        <taxon>Prauserella</taxon>
    </lineage>
</organism>
<dbReference type="PANTHER" id="PTHR43884:SF12">
    <property type="entry name" value="ISOVALERYL-COA DEHYDROGENASE, MITOCHONDRIAL-RELATED"/>
    <property type="match status" value="1"/>
</dbReference>
<comment type="caution">
    <text evidence="10">The sequence shown here is derived from an EMBL/GenBank/DDBJ whole genome shotgun (WGS) entry which is preliminary data.</text>
</comment>
<keyword evidence="11" id="KW-1185">Reference proteome</keyword>
<dbReference type="GO" id="GO:0070991">
    <property type="term" value="F:medium-chain fatty acyl-CoA dehydrogenase activity"/>
    <property type="evidence" value="ECO:0007669"/>
    <property type="project" value="UniProtKB-EC"/>
</dbReference>
<dbReference type="Gene3D" id="2.40.110.10">
    <property type="entry name" value="Butyryl-CoA Dehydrogenase, subunit A, domain 2"/>
    <property type="match status" value="1"/>
</dbReference>
<dbReference type="EMBL" id="JACHWU010000002">
    <property type="protein sequence ID" value="MBB3051282.1"/>
    <property type="molecule type" value="Genomic_DNA"/>
</dbReference>
<dbReference type="SUPFAM" id="SSF56645">
    <property type="entry name" value="Acyl-CoA dehydrogenase NM domain-like"/>
    <property type="match status" value="1"/>
</dbReference>
<dbReference type="EC" id="1.3.8.7" evidence="10"/>